<gene>
    <name evidence="1" type="ORF">8014-B2_0018</name>
</gene>
<accession>K4I4B3</accession>
<protein>
    <submittedName>
        <fullName evidence="1">Uncharacterized protein</fullName>
    </submittedName>
</protein>
<name>K4I4B3_9CAUD</name>
<evidence type="ECO:0000313" key="2">
    <source>
        <dbReference type="Proteomes" id="UP000008061"/>
    </source>
</evidence>
<organism evidence="1 2">
    <name type="scientific">Lactobacillus phage ATCC 8014-B2</name>
    <dbReference type="NCBI Taxonomy" id="1225795"/>
    <lineage>
        <taxon>Viruses</taxon>
        <taxon>Duplodnaviria</taxon>
        <taxon>Heunggongvirae</taxon>
        <taxon>Uroviricota</taxon>
        <taxon>Caudoviricetes</taxon>
        <taxon>Tybeckvirinae</taxon>
        <taxon>Douglaswolinvirus</taxon>
        <taxon>Douglaswolinvirus B2</taxon>
    </lineage>
</organism>
<dbReference type="Proteomes" id="UP000008061">
    <property type="component" value="Segment"/>
</dbReference>
<keyword evidence="2" id="KW-1185">Reference proteome</keyword>
<dbReference type="EMBL" id="JX486088">
    <property type="protein sequence ID" value="AFU63085.1"/>
    <property type="molecule type" value="Genomic_DNA"/>
</dbReference>
<evidence type="ECO:0000313" key="1">
    <source>
        <dbReference type="EMBL" id="AFU63085.1"/>
    </source>
</evidence>
<sequence length="170" mass="19717">MTKSRSIYQLENFEHMMQRERDLNLDVIKVSARSDDQANSACNLLKKLYYYLDWMTQRAVASYRDKNNDSGGSMDFDDDKCNDRLSHIVYQQINYEDPFIRDLSSCECKFLGPIKSILNRFGMEVQVLLSYVGAGNPVPENYTVAGVVKFMQEMQETINDFLSGELNYNK</sequence>
<reference evidence="1 2" key="1">
    <citation type="journal article" date="2012" name="Appl. Environ. Microbiol.">
        <title>Characterization of Two Virulent Phages of Lactobacillus plantarum.</title>
        <authorList>
            <person name="Briggiler Marco M."/>
            <person name="Garneau J.E."/>
            <person name="Tremblay D."/>
            <person name="Quiberoni A."/>
            <person name="Moineau S."/>
        </authorList>
    </citation>
    <scope>NUCLEOTIDE SEQUENCE [LARGE SCALE GENOMIC DNA]</scope>
</reference>
<proteinExistence type="predicted"/>